<feature type="domain" description="AB hydrolase-1" evidence="1">
    <location>
        <begin position="52"/>
        <end position="289"/>
    </location>
</feature>
<dbReference type="PANTHER" id="PTHR43798:SF33">
    <property type="entry name" value="HYDROLASE, PUTATIVE (AFU_ORTHOLOGUE AFUA_2G14860)-RELATED"/>
    <property type="match status" value="1"/>
</dbReference>
<name>A0A937M2K7_9GAMM</name>
<gene>
    <name evidence="2" type="ORF">ISR29_04775</name>
</gene>
<dbReference type="Proteomes" id="UP000705230">
    <property type="component" value="Unassembled WGS sequence"/>
</dbReference>
<dbReference type="InterPro" id="IPR050266">
    <property type="entry name" value="AB_hydrolase_sf"/>
</dbReference>
<evidence type="ECO:0000313" key="2">
    <source>
        <dbReference type="EMBL" id="MBL6903497.1"/>
    </source>
</evidence>
<keyword evidence="2" id="KW-0378">Hydrolase</keyword>
<dbReference type="InterPro" id="IPR029058">
    <property type="entry name" value="AB_hydrolase_fold"/>
</dbReference>
<dbReference type="InterPro" id="IPR000073">
    <property type="entry name" value="AB_hydrolase_1"/>
</dbReference>
<dbReference type="AlphaFoldDB" id="A0A937M2K7"/>
<dbReference type="Gene3D" id="3.40.50.1820">
    <property type="entry name" value="alpha/beta hydrolase"/>
    <property type="match status" value="1"/>
</dbReference>
<dbReference type="SUPFAM" id="SSF53474">
    <property type="entry name" value="alpha/beta-Hydrolases"/>
    <property type="match status" value="1"/>
</dbReference>
<protein>
    <submittedName>
        <fullName evidence="2">Alpha/beta hydrolase</fullName>
    </submittedName>
</protein>
<dbReference type="Pfam" id="PF12697">
    <property type="entry name" value="Abhydrolase_6"/>
    <property type="match status" value="1"/>
</dbReference>
<dbReference type="PRINTS" id="PR00111">
    <property type="entry name" value="ABHYDROLASE"/>
</dbReference>
<evidence type="ECO:0000313" key="3">
    <source>
        <dbReference type="Proteomes" id="UP000705230"/>
    </source>
</evidence>
<proteinExistence type="predicted"/>
<dbReference type="EMBL" id="JADHSG010000006">
    <property type="protein sequence ID" value="MBL6903497.1"/>
    <property type="molecule type" value="Genomic_DNA"/>
</dbReference>
<dbReference type="PANTHER" id="PTHR43798">
    <property type="entry name" value="MONOACYLGLYCEROL LIPASE"/>
    <property type="match status" value="1"/>
</dbReference>
<dbReference type="CDD" id="cd00741">
    <property type="entry name" value="Lipase"/>
    <property type="match status" value="1"/>
</dbReference>
<dbReference type="GO" id="GO:0016020">
    <property type="term" value="C:membrane"/>
    <property type="evidence" value="ECO:0007669"/>
    <property type="project" value="TreeGrafter"/>
</dbReference>
<dbReference type="GO" id="GO:0047372">
    <property type="term" value="F:monoacylglycerol lipase activity"/>
    <property type="evidence" value="ECO:0007669"/>
    <property type="project" value="TreeGrafter"/>
</dbReference>
<reference evidence="2" key="1">
    <citation type="submission" date="2020-10" db="EMBL/GenBank/DDBJ databases">
        <title>Microbiome of the Black Sea water column analyzed by genome centric metagenomics.</title>
        <authorList>
            <person name="Cabello-Yeves P.J."/>
            <person name="Callieri C."/>
            <person name="Picazo A."/>
            <person name="Mehrshad M."/>
            <person name="Haro-Moreno J.M."/>
            <person name="Roda-Garcia J."/>
            <person name="Dzembekova N."/>
            <person name="Slabakova V."/>
            <person name="Slabakova N."/>
            <person name="Moncheva S."/>
            <person name="Rodriguez-Valera F."/>
        </authorList>
    </citation>
    <scope>NUCLEOTIDE SEQUENCE</scope>
    <source>
        <strain evidence="2">BS30m-G43</strain>
    </source>
</reference>
<sequence length="300" mass="34713">MKVTDNLQNDISCAPDWFQDSITHESQCKTIISEDHKVAYKVWGNKDNKNVIFLVHGTGAHMKWWDPIAPQFSDTAYVLAIDLPGMGDSEHREDYSFESFSKAMIDILDSEQLISNDKNIILVGHSLGGHVAGFVATEHPDIVDYLVMIDTPIRPPDYDYAKHRSTGPLRMIKYYEDKLSIVKRFRLMPAQECENDWYLRYIAEHSIYETGEGWRWKFDDTLFWKLGRLSEYKFNIQCKALYIYGGNSMLLGSKILNFMEKEFEEVMDFVEVPGAAHHVPLDKPLEIVAIIKAAIYKWRS</sequence>
<organism evidence="2 3">
    <name type="scientific">SAR86 cluster bacterium</name>
    <dbReference type="NCBI Taxonomy" id="2030880"/>
    <lineage>
        <taxon>Bacteria</taxon>
        <taxon>Pseudomonadati</taxon>
        <taxon>Pseudomonadota</taxon>
        <taxon>Gammaproteobacteria</taxon>
        <taxon>SAR86 cluster</taxon>
    </lineage>
</organism>
<accession>A0A937M2K7</accession>
<dbReference type="GO" id="GO:0046464">
    <property type="term" value="P:acylglycerol catabolic process"/>
    <property type="evidence" value="ECO:0007669"/>
    <property type="project" value="TreeGrafter"/>
</dbReference>
<comment type="caution">
    <text evidence="2">The sequence shown here is derived from an EMBL/GenBank/DDBJ whole genome shotgun (WGS) entry which is preliminary data.</text>
</comment>
<evidence type="ECO:0000259" key="1">
    <source>
        <dbReference type="Pfam" id="PF12697"/>
    </source>
</evidence>